<reference evidence="2 3" key="1">
    <citation type="submission" date="2018-04" db="EMBL/GenBank/DDBJ databases">
        <title>Genomic Encyclopedia of Archaeal and Bacterial Type Strains, Phase II (KMG-II): from individual species to whole genera.</title>
        <authorList>
            <person name="Goeker M."/>
        </authorList>
    </citation>
    <scope>NUCLEOTIDE SEQUENCE [LARGE SCALE GENOMIC DNA]</scope>
    <source>
        <strain evidence="2 3">DSM 12244</strain>
    </source>
</reference>
<dbReference type="AlphaFoldDB" id="A0A2T6CHG0"/>
<evidence type="ECO:0000313" key="2">
    <source>
        <dbReference type="EMBL" id="PTX74937.1"/>
    </source>
</evidence>
<accession>A0A2T6CHG0</accession>
<dbReference type="EMBL" id="QBKU01000002">
    <property type="protein sequence ID" value="PTX74937.1"/>
    <property type="molecule type" value="Genomic_DNA"/>
</dbReference>
<organism evidence="2 3">
    <name type="scientific">Sulfitobacter mediterraneus</name>
    <dbReference type="NCBI Taxonomy" id="83219"/>
    <lineage>
        <taxon>Bacteria</taxon>
        <taxon>Pseudomonadati</taxon>
        <taxon>Pseudomonadota</taxon>
        <taxon>Alphaproteobacteria</taxon>
        <taxon>Rhodobacterales</taxon>
        <taxon>Roseobacteraceae</taxon>
        <taxon>Sulfitobacter</taxon>
    </lineage>
</organism>
<protein>
    <submittedName>
        <fullName evidence="2">Uncharacterized protein</fullName>
    </submittedName>
</protein>
<feature type="compositionally biased region" description="Basic and acidic residues" evidence="1">
    <location>
        <begin position="10"/>
        <end position="19"/>
    </location>
</feature>
<comment type="caution">
    <text evidence="2">The sequence shown here is derived from an EMBL/GenBank/DDBJ whole genome shotgun (WGS) entry which is preliminary data.</text>
</comment>
<evidence type="ECO:0000313" key="3">
    <source>
        <dbReference type="Proteomes" id="UP000244092"/>
    </source>
</evidence>
<evidence type="ECO:0000256" key="1">
    <source>
        <dbReference type="SAM" id="MobiDB-lite"/>
    </source>
</evidence>
<name>A0A2T6CHG0_9RHOB</name>
<dbReference type="Proteomes" id="UP000244092">
    <property type="component" value="Unassembled WGS sequence"/>
</dbReference>
<gene>
    <name evidence="2" type="ORF">C8N31_10238</name>
</gene>
<proteinExistence type="predicted"/>
<sequence>MGHSLKRAIHQPDNDKPDALPRAFAGVQSGKVLTLSVMDMDGGGLSASQVSPLGTGRWNQTFKTPIQRI</sequence>
<feature type="region of interest" description="Disordered" evidence="1">
    <location>
        <begin position="1"/>
        <end position="20"/>
    </location>
</feature>